<dbReference type="InterPro" id="IPR015422">
    <property type="entry name" value="PyrdxlP-dep_Trfase_small"/>
</dbReference>
<gene>
    <name evidence="11 13" type="primary">serC</name>
    <name evidence="13" type="ORF">IOQ59_02320</name>
</gene>
<comment type="pathway">
    <text evidence="1 11">Amino-acid biosynthesis; L-serine biosynthesis; L-serine from 3-phospho-D-glycerate: step 2/3.</text>
</comment>
<comment type="pathway">
    <text evidence="11">Cofactor biosynthesis; pyridoxine 5'-phosphate biosynthesis; pyridoxine 5'-phosphate from D-erythrose 4-phosphate: step 3/5.</text>
</comment>
<evidence type="ECO:0000256" key="5">
    <source>
        <dbReference type="ARBA" id="ARBA00022679"/>
    </source>
</evidence>
<dbReference type="HAMAP" id="MF_00160">
    <property type="entry name" value="SerC_aminotrans_5"/>
    <property type="match status" value="1"/>
</dbReference>
<dbReference type="NCBIfam" id="NF003764">
    <property type="entry name" value="PRK05355.1"/>
    <property type="match status" value="1"/>
</dbReference>
<evidence type="ECO:0000313" key="14">
    <source>
        <dbReference type="Proteomes" id="UP000640333"/>
    </source>
</evidence>
<comment type="function">
    <text evidence="11">Catalyzes the reversible conversion of 3-phosphohydroxypyruvate to phosphoserine and of 3-hydroxy-2-oxo-4-phosphonooxybutanoate to phosphohydroxythreonine.</text>
</comment>
<evidence type="ECO:0000256" key="11">
    <source>
        <dbReference type="HAMAP-Rule" id="MF_00160"/>
    </source>
</evidence>
<evidence type="ECO:0000256" key="8">
    <source>
        <dbReference type="ARBA" id="ARBA00023299"/>
    </source>
</evidence>
<evidence type="ECO:0000256" key="4">
    <source>
        <dbReference type="ARBA" id="ARBA00022605"/>
    </source>
</evidence>
<comment type="subcellular location">
    <subcellularLocation>
        <location evidence="11">Cytoplasm</location>
    </subcellularLocation>
</comment>
<evidence type="ECO:0000256" key="2">
    <source>
        <dbReference type="ARBA" id="ARBA00006904"/>
    </source>
</evidence>
<protein>
    <recommendedName>
        <fullName evidence="11">Phosphoserine aminotransferase</fullName>
        <ecNumber evidence="11">2.6.1.52</ecNumber>
    </recommendedName>
    <alternativeName>
        <fullName evidence="11">Phosphohydroxythreonine aminotransferase</fullName>
        <shortName evidence="11">PSAT</shortName>
    </alternativeName>
</protein>
<dbReference type="GO" id="GO:0008615">
    <property type="term" value="P:pyridoxine biosynthetic process"/>
    <property type="evidence" value="ECO:0007669"/>
    <property type="project" value="UniProtKB-UniRule"/>
</dbReference>
<dbReference type="InterPro" id="IPR022278">
    <property type="entry name" value="Pser_aminoTfrase"/>
</dbReference>
<comment type="subunit">
    <text evidence="11">Homodimer.</text>
</comment>
<keyword evidence="6 11" id="KW-0663">Pyridoxal phosphate</keyword>
<feature type="domain" description="Aminotransferase class V" evidence="12">
    <location>
        <begin position="12"/>
        <end position="347"/>
    </location>
</feature>
<feature type="binding site" evidence="11">
    <location>
        <begin position="76"/>
        <end position="77"/>
    </location>
    <ligand>
        <name>pyridoxal 5'-phosphate</name>
        <dbReference type="ChEBI" id="CHEBI:597326"/>
    </ligand>
</feature>
<dbReference type="GO" id="GO:0004648">
    <property type="term" value="F:O-phospho-L-serine:2-oxoglutarate aminotransferase activity"/>
    <property type="evidence" value="ECO:0007669"/>
    <property type="project" value="UniProtKB-UniRule"/>
</dbReference>
<dbReference type="InterPro" id="IPR000192">
    <property type="entry name" value="Aminotrans_V_dom"/>
</dbReference>
<dbReference type="Proteomes" id="UP000640333">
    <property type="component" value="Unassembled WGS sequence"/>
</dbReference>
<feature type="binding site" evidence="11">
    <location>
        <position position="102"/>
    </location>
    <ligand>
        <name>pyridoxal 5'-phosphate</name>
        <dbReference type="ChEBI" id="CHEBI:597326"/>
    </ligand>
</feature>
<dbReference type="EMBL" id="JADEYS010000002">
    <property type="protein sequence ID" value="MBE9396090.1"/>
    <property type="molecule type" value="Genomic_DNA"/>
</dbReference>
<comment type="similarity">
    <text evidence="2 11">Belongs to the class-V pyridoxal-phosphate-dependent aminotransferase family. SerC subfamily.</text>
</comment>
<organism evidence="13 14">
    <name type="scientific">Pontibacterium sinense</name>
    <dbReference type="NCBI Taxonomy" id="2781979"/>
    <lineage>
        <taxon>Bacteria</taxon>
        <taxon>Pseudomonadati</taxon>
        <taxon>Pseudomonadota</taxon>
        <taxon>Gammaproteobacteria</taxon>
        <taxon>Oceanospirillales</taxon>
        <taxon>Oceanospirillaceae</taxon>
        <taxon>Pontibacterium</taxon>
    </lineage>
</organism>
<dbReference type="Gene3D" id="3.40.640.10">
    <property type="entry name" value="Type I PLP-dependent aspartate aminotransferase-like (Major domain)"/>
    <property type="match status" value="1"/>
</dbReference>
<feature type="binding site" evidence="11">
    <location>
        <position position="195"/>
    </location>
    <ligand>
        <name>pyridoxal 5'-phosphate</name>
        <dbReference type="ChEBI" id="CHEBI:597326"/>
    </ligand>
</feature>
<feature type="binding site" evidence="11">
    <location>
        <position position="172"/>
    </location>
    <ligand>
        <name>pyridoxal 5'-phosphate</name>
        <dbReference type="ChEBI" id="CHEBI:597326"/>
    </ligand>
</feature>
<comment type="caution">
    <text evidence="11">Lacks conserved residue(s) required for the propagation of feature annotation.</text>
</comment>
<feature type="binding site" evidence="11">
    <location>
        <position position="153"/>
    </location>
    <ligand>
        <name>pyridoxal 5'-phosphate</name>
        <dbReference type="ChEBI" id="CHEBI:597326"/>
    </ligand>
</feature>
<dbReference type="EC" id="2.6.1.52" evidence="11"/>
<dbReference type="FunFam" id="3.40.640.10:FF:000010">
    <property type="entry name" value="Phosphoserine aminotransferase"/>
    <property type="match status" value="1"/>
</dbReference>
<comment type="caution">
    <text evidence="13">The sequence shown here is derived from an EMBL/GenBank/DDBJ whole genome shotgun (WGS) entry which is preliminary data.</text>
</comment>
<dbReference type="GO" id="GO:0006564">
    <property type="term" value="P:L-serine biosynthetic process"/>
    <property type="evidence" value="ECO:0007669"/>
    <property type="project" value="UniProtKB-UniRule"/>
</dbReference>
<keyword evidence="7 11" id="KW-0664">Pyridoxine biosynthesis</keyword>
<keyword evidence="3 11" id="KW-0032">Aminotransferase</keyword>
<dbReference type="Gene3D" id="3.90.1150.10">
    <property type="entry name" value="Aspartate Aminotransferase, domain 1"/>
    <property type="match status" value="1"/>
</dbReference>
<evidence type="ECO:0000256" key="6">
    <source>
        <dbReference type="ARBA" id="ARBA00022898"/>
    </source>
</evidence>
<evidence type="ECO:0000256" key="3">
    <source>
        <dbReference type="ARBA" id="ARBA00022576"/>
    </source>
</evidence>
<dbReference type="PANTHER" id="PTHR43247:SF1">
    <property type="entry name" value="PHOSPHOSERINE AMINOTRANSFERASE"/>
    <property type="match status" value="1"/>
</dbReference>
<evidence type="ECO:0000259" key="12">
    <source>
        <dbReference type="Pfam" id="PF00266"/>
    </source>
</evidence>
<feature type="modified residue" description="N6-(pyridoxal phosphate)lysine" evidence="11">
    <location>
        <position position="196"/>
    </location>
</feature>
<dbReference type="SUPFAM" id="SSF53383">
    <property type="entry name" value="PLP-dependent transferases"/>
    <property type="match status" value="1"/>
</dbReference>
<sequence>MTPTHSYSDGQGPLPTAVLNQIQDEMFNYSNSGKSIMELSHKSILARDLIDDTVERLRKSLRLDDAWDLLLLQGGASQQFVMAPLNLSKEFDKVDYVDSGYWSQQAISEARHCARNVSIIASGENQHYQALPSIDTLNSRADARYLHLCTNNTVMGTQWHQLPDSPTPLLLDASSDFLSRDIPLENVNCLYAHAQKNIGLAGVTVVAVRKRAILNNNLPAYLDYMSHITAGSSYHTPPLFSIYVTNLMLKWLEEQIGGLSSMEEINRQKAKLIYDAIDDSRLFRTHVNESDRSLMNVVFSTGNSISDEAFAMYCKGRGINTIELHPRGTGLRASLYNAITIDDVQSLVTAMHMYQLTLSSLFFESAGVREARFTQ</sequence>
<evidence type="ECO:0000256" key="1">
    <source>
        <dbReference type="ARBA" id="ARBA00005099"/>
    </source>
</evidence>
<dbReference type="PANTHER" id="PTHR43247">
    <property type="entry name" value="PHOSPHOSERINE AMINOTRANSFERASE"/>
    <property type="match status" value="1"/>
</dbReference>
<reference evidence="13" key="1">
    <citation type="submission" date="2020-10" db="EMBL/GenBank/DDBJ databases">
        <title>Bacterium isolated from coastal waters sediment.</title>
        <authorList>
            <person name="Chen R.-J."/>
            <person name="Lu D.-C."/>
            <person name="Zhu K.-L."/>
            <person name="Du Z.-J."/>
        </authorList>
    </citation>
    <scope>NUCLEOTIDE SEQUENCE</scope>
    <source>
        <strain evidence="13">N1Y112</strain>
    </source>
</reference>
<keyword evidence="4 11" id="KW-0028">Amino-acid biosynthesis</keyword>
<keyword evidence="8 11" id="KW-0718">Serine biosynthesis</keyword>
<keyword evidence="14" id="KW-1185">Reference proteome</keyword>
<dbReference type="GO" id="GO:0005737">
    <property type="term" value="C:cytoplasm"/>
    <property type="evidence" value="ECO:0007669"/>
    <property type="project" value="UniProtKB-SubCell"/>
</dbReference>
<keyword evidence="11" id="KW-0963">Cytoplasm</keyword>
<dbReference type="Pfam" id="PF00266">
    <property type="entry name" value="Aminotran_5"/>
    <property type="match status" value="1"/>
</dbReference>
<dbReference type="UniPathway" id="UPA00244">
    <property type="reaction ID" value="UER00311"/>
</dbReference>
<dbReference type="UniPathway" id="UPA00135">
    <property type="reaction ID" value="UER00197"/>
</dbReference>
<dbReference type="InterPro" id="IPR015421">
    <property type="entry name" value="PyrdxlP-dep_Trfase_major"/>
</dbReference>
<dbReference type="GO" id="GO:0030170">
    <property type="term" value="F:pyridoxal phosphate binding"/>
    <property type="evidence" value="ECO:0007669"/>
    <property type="project" value="UniProtKB-UniRule"/>
</dbReference>
<keyword evidence="5 11" id="KW-0808">Transferase</keyword>
<dbReference type="RefSeq" id="WP_193951648.1">
    <property type="nucleotide sequence ID" value="NZ_JADEYS010000002.1"/>
</dbReference>
<comment type="cofactor">
    <cofactor evidence="11">
        <name>pyridoxal 5'-phosphate</name>
        <dbReference type="ChEBI" id="CHEBI:597326"/>
    </cofactor>
    <text evidence="11">Binds 1 pyridoxal phosphate per subunit.</text>
</comment>
<dbReference type="PIRSF" id="PIRSF000525">
    <property type="entry name" value="SerC"/>
    <property type="match status" value="1"/>
</dbReference>
<evidence type="ECO:0000313" key="13">
    <source>
        <dbReference type="EMBL" id="MBE9396090.1"/>
    </source>
</evidence>
<accession>A0A8J7FRK8</accession>
<evidence type="ECO:0000256" key="9">
    <source>
        <dbReference type="ARBA" id="ARBA00047630"/>
    </source>
</evidence>
<dbReference type="InterPro" id="IPR015424">
    <property type="entry name" value="PyrdxlP-dep_Trfase"/>
</dbReference>
<name>A0A8J7FRK8_9GAMM</name>
<dbReference type="AlphaFoldDB" id="A0A8J7FRK8"/>
<comment type="catalytic activity">
    <reaction evidence="9 11">
        <text>4-(phosphooxy)-L-threonine + 2-oxoglutarate = (R)-3-hydroxy-2-oxo-4-phosphooxybutanoate + L-glutamate</text>
        <dbReference type="Rhea" id="RHEA:16573"/>
        <dbReference type="ChEBI" id="CHEBI:16810"/>
        <dbReference type="ChEBI" id="CHEBI:29985"/>
        <dbReference type="ChEBI" id="CHEBI:58452"/>
        <dbReference type="ChEBI" id="CHEBI:58538"/>
        <dbReference type="EC" id="2.6.1.52"/>
    </reaction>
</comment>
<proteinExistence type="inferred from homology"/>
<comment type="catalytic activity">
    <reaction evidence="10 11">
        <text>O-phospho-L-serine + 2-oxoglutarate = 3-phosphooxypyruvate + L-glutamate</text>
        <dbReference type="Rhea" id="RHEA:14329"/>
        <dbReference type="ChEBI" id="CHEBI:16810"/>
        <dbReference type="ChEBI" id="CHEBI:18110"/>
        <dbReference type="ChEBI" id="CHEBI:29985"/>
        <dbReference type="ChEBI" id="CHEBI:57524"/>
        <dbReference type="EC" id="2.6.1.52"/>
    </reaction>
</comment>
<evidence type="ECO:0000256" key="10">
    <source>
        <dbReference type="ARBA" id="ARBA00049007"/>
    </source>
</evidence>
<evidence type="ECO:0000256" key="7">
    <source>
        <dbReference type="ARBA" id="ARBA00023096"/>
    </source>
</evidence>